<feature type="transmembrane region" description="Helical" evidence="1">
    <location>
        <begin position="133"/>
        <end position="156"/>
    </location>
</feature>
<evidence type="ECO:0000313" key="3">
    <source>
        <dbReference type="Proteomes" id="UP000187209"/>
    </source>
</evidence>
<keyword evidence="3" id="KW-1185">Reference proteome</keyword>
<evidence type="ECO:0000313" key="2">
    <source>
        <dbReference type="EMBL" id="OMJ79434.1"/>
    </source>
</evidence>
<dbReference type="EMBL" id="MPUH01000471">
    <property type="protein sequence ID" value="OMJ79434.1"/>
    <property type="molecule type" value="Genomic_DNA"/>
</dbReference>
<feature type="transmembrane region" description="Helical" evidence="1">
    <location>
        <begin position="21"/>
        <end position="38"/>
    </location>
</feature>
<accession>A0A1R2BRP9</accession>
<gene>
    <name evidence="2" type="ORF">SteCoe_20535</name>
</gene>
<feature type="transmembrane region" description="Helical" evidence="1">
    <location>
        <begin position="176"/>
        <end position="197"/>
    </location>
</feature>
<protein>
    <submittedName>
        <fullName evidence="2">Uncharacterized protein</fullName>
    </submittedName>
</protein>
<evidence type="ECO:0000256" key="1">
    <source>
        <dbReference type="SAM" id="Phobius"/>
    </source>
</evidence>
<keyword evidence="1" id="KW-1133">Transmembrane helix</keyword>
<organism evidence="2 3">
    <name type="scientific">Stentor coeruleus</name>
    <dbReference type="NCBI Taxonomy" id="5963"/>
    <lineage>
        <taxon>Eukaryota</taxon>
        <taxon>Sar</taxon>
        <taxon>Alveolata</taxon>
        <taxon>Ciliophora</taxon>
        <taxon>Postciliodesmatophora</taxon>
        <taxon>Heterotrichea</taxon>
        <taxon>Heterotrichida</taxon>
        <taxon>Stentoridae</taxon>
        <taxon>Stentor</taxon>
    </lineage>
</organism>
<proteinExistence type="predicted"/>
<dbReference type="OrthoDB" id="323297at2759"/>
<reference evidence="2 3" key="1">
    <citation type="submission" date="2016-11" db="EMBL/GenBank/DDBJ databases">
        <title>The macronuclear genome of Stentor coeruleus: a giant cell with tiny introns.</title>
        <authorList>
            <person name="Slabodnick M."/>
            <person name="Ruby J.G."/>
            <person name="Reiff S.B."/>
            <person name="Swart E.C."/>
            <person name="Gosai S."/>
            <person name="Prabakaran S."/>
            <person name="Witkowska E."/>
            <person name="Larue G.E."/>
            <person name="Fisher S."/>
            <person name="Freeman R.M."/>
            <person name="Gunawardena J."/>
            <person name="Chu W."/>
            <person name="Stover N.A."/>
            <person name="Gregory B.D."/>
            <person name="Nowacki M."/>
            <person name="Derisi J."/>
            <person name="Roy S.W."/>
            <person name="Marshall W.F."/>
            <person name="Sood P."/>
        </authorList>
    </citation>
    <scope>NUCLEOTIDE SEQUENCE [LARGE SCALE GENOMIC DNA]</scope>
    <source>
        <strain evidence="2">WM001</strain>
    </source>
</reference>
<keyword evidence="1" id="KW-0812">Transmembrane</keyword>
<dbReference type="AlphaFoldDB" id="A0A1R2BRP9"/>
<keyword evidence="1" id="KW-0472">Membrane</keyword>
<sequence length="251" mass="29548">MCLHYTFLGDDFNITFLLQESFLNVQYSFVFYYFFIQLSENMRSLLKTKIPLITFNLVTLLSFLIYLIVSISQNQNIYKCNSGIWVYLHSCGMFLSLIFIYLGYHAGKHLYIVAMNFNFIVNYNKIKHFWYDLFRIIIACMTIASITNVCESVYFIDINNDDCYNSYSGNPTWDLVAFIVIRVLSHYLFLFSCLYVFRIERKRGIFSDENTESCKSLFHPYDESQENSWICSSPTTHLDIDLPETPISSKS</sequence>
<dbReference type="Proteomes" id="UP000187209">
    <property type="component" value="Unassembled WGS sequence"/>
</dbReference>
<name>A0A1R2BRP9_9CILI</name>
<feature type="transmembrane region" description="Helical" evidence="1">
    <location>
        <begin position="50"/>
        <end position="72"/>
    </location>
</feature>
<feature type="transmembrane region" description="Helical" evidence="1">
    <location>
        <begin position="84"/>
        <end position="104"/>
    </location>
</feature>
<comment type="caution">
    <text evidence="2">The sequence shown here is derived from an EMBL/GenBank/DDBJ whole genome shotgun (WGS) entry which is preliminary data.</text>
</comment>